<reference evidence="3" key="3">
    <citation type="submission" date="2025-04" db="UniProtKB">
        <authorList>
            <consortium name="RefSeq"/>
        </authorList>
    </citation>
    <scope>IDENTIFICATION</scope>
    <source>
        <strain evidence="3">CBS 304.34</strain>
    </source>
</reference>
<dbReference type="RefSeq" id="XP_033570526.1">
    <property type="nucleotide sequence ID" value="XM_033721168.1"/>
</dbReference>
<dbReference type="Proteomes" id="UP000504636">
    <property type="component" value="Unplaced"/>
</dbReference>
<organism evidence="1">
    <name type="scientific">Mytilinidion resinicola</name>
    <dbReference type="NCBI Taxonomy" id="574789"/>
    <lineage>
        <taxon>Eukaryota</taxon>
        <taxon>Fungi</taxon>
        <taxon>Dikarya</taxon>
        <taxon>Ascomycota</taxon>
        <taxon>Pezizomycotina</taxon>
        <taxon>Dothideomycetes</taxon>
        <taxon>Pleosporomycetidae</taxon>
        <taxon>Mytilinidiales</taxon>
        <taxon>Mytilinidiaceae</taxon>
        <taxon>Mytilinidion</taxon>
    </lineage>
</organism>
<gene>
    <name evidence="1 3" type="ORF">BDZ99DRAFT_468103</name>
</gene>
<reference evidence="1 3" key="1">
    <citation type="journal article" date="2020" name="Stud. Mycol.">
        <title>101 Dothideomycetes genomes: a test case for predicting lifestyles and emergence of pathogens.</title>
        <authorList>
            <person name="Haridas S."/>
            <person name="Albert R."/>
            <person name="Binder M."/>
            <person name="Bloem J."/>
            <person name="Labutti K."/>
            <person name="Salamov A."/>
            <person name="Andreopoulos B."/>
            <person name="Baker S."/>
            <person name="Barry K."/>
            <person name="Bills G."/>
            <person name="Bluhm B."/>
            <person name="Cannon C."/>
            <person name="Castanera R."/>
            <person name="Culley D."/>
            <person name="Daum C."/>
            <person name="Ezra D."/>
            <person name="Gonzalez J."/>
            <person name="Henrissat B."/>
            <person name="Kuo A."/>
            <person name="Liang C."/>
            <person name="Lipzen A."/>
            <person name="Lutzoni F."/>
            <person name="Magnuson J."/>
            <person name="Mondo S."/>
            <person name="Nolan M."/>
            <person name="Ohm R."/>
            <person name="Pangilinan J."/>
            <person name="Park H.-J."/>
            <person name="Ramirez L."/>
            <person name="Alfaro M."/>
            <person name="Sun H."/>
            <person name="Tritt A."/>
            <person name="Yoshinaga Y."/>
            <person name="Zwiers L.-H."/>
            <person name="Turgeon B."/>
            <person name="Goodwin S."/>
            <person name="Spatafora J."/>
            <person name="Crous P."/>
            <person name="Grigoriev I."/>
        </authorList>
    </citation>
    <scope>NUCLEOTIDE SEQUENCE</scope>
    <source>
        <strain evidence="1 3">CBS 304.34</strain>
    </source>
</reference>
<evidence type="ECO:0000313" key="1">
    <source>
        <dbReference type="EMBL" id="KAF2803562.1"/>
    </source>
</evidence>
<evidence type="ECO:0000313" key="2">
    <source>
        <dbReference type="Proteomes" id="UP000504636"/>
    </source>
</evidence>
<dbReference type="AlphaFoldDB" id="A0A6A6Y449"/>
<dbReference type="EMBL" id="MU003717">
    <property type="protein sequence ID" value="KAF2803562.1"/>
    <property type="molecule type" value="Genomic_DNA"/>
</dbReference>
<dbReference type="GeneID" id="54462061"/>
<name>A0A6A6Y449_9PEZI</name>
<protein>
    <submittedName>
        <fullName evidence="1 3">Uncharacterized protein</fullName>
    </submittedName>
</protein>
<proteinExistence type="predicted"/>
<sequence>MSNEFAFNLSSLAPKTSAYPVNIIGVSPDGIQSYYATSSITVLLAGNDTIPEQQIRTIHH</sequence>
<evidence type="ECO:0000313" key="3">
    <source>
        <dbReference type="RefSeq" id="XP_033570526.1"/>
    </source>
</evidence>
<accession>A0A6A6Y449</accession>
<reference evidence="3" key="2">
    <citation type="submission" date="2020-04" db="EMBL/GenBank/DDBJ databases">
        <authorList>
            <consortium name="NCBI Genome Project"/>
        </authorList>
    </citation>
    <scope>NUCLEOTIDE SEQUENCE</scope>
    <source>
        <strain evidence="3">CBS 304.34</strain>
    </source>
</reference>
<dbReference type="OrthoDB" id="2338662at2759"/>
<keyword evidence="2" id="KW-1185">Reference proteome</keyword>